<dbReference type="EMBL" id="CM046389">
    <property type="protein sequence ID" value="KAI8568484.1"/>
    <property type="molecule type" value="Genomic_DNA"/>
</dbReference>
<comment type="caution">
    <text evidence="1">The sequence shown here is derived from an EMBL/GenBank/DDBJ whole genome shotgun (WGS) entry which is preliminary data.</text>
</comment>
<proteinExistence type="predicted"/>
<keyword evidence="2" id="KW-1185">Reference proteome</keyword>
<dbReference type="Proteomes" id="UP001062846">
    <property type="component" value="Chromosome 2"/>
</dbReference>
<evidence type="ECO:0000313" key="2">
    <source>
        <dbReference type="Proteomes" id="UP001062846"/>
    </source>
</evidence>
<organism evidence="1 2">
    <name type="scientific">Rhododendron molle</name>
    <name type="common">Chinese azalea</name>
    <name type="synonym">Azalea mollis</name>
    <dbReference type="NCBI Taxonomy" id="49168"/>
    <lineage>
        <taxon>Eukaryota</taxon>
        <taxon>Viridiplantae</taxon>
        <taxon>Streptophyta</taxon>
        <taxon>Embryophyta</taxon>
        <taxon>Tracheophyta</taxon>
        <taxon>Spermatophyta</taxon>
        <taxon>Magnoliopsida</taxon>
        <taxon>eudicotyledons</taxon>
        <taxon>Gunneridae</taxon>
        <taxon>Pentapetalae</taxon>
        <taxon>asterids</taxon>
        <taxon>Ericales</taxon>
        <taxon>Ericaceae</taxon>
        <taxon>Ericoideae</taxon>
        <taxon>Rhodoreae</taxon>
        <taxon>Rhododendron</taxon>
    </lineage>
</organism>
<sequence length="142" mass="14872">MTQLAGGGAVEAEVGGFEGPGGLLGGVVGVRSEPRVGRVVGLDAVAALRILSALAYSARQIAHSLPVPNLPFSLSRSMLVPFRNPIPAHDSDVPSVHRQLAVVVPTTSAIVVDSSFSRSNSLAACRSQFFCMYMYSSVNNFL</sequence>
<gene>
    <name evidence="1" type="ORF">RHMOL_Rhmol02G0203700</name>
</gene>
<reference evidence="1" key="1">
    <citation type="submission" date="2022-02" db="EMBL/GenBank/DDBJ databases">
        <title>Plant Genome Project.</title>
        <authorList>
            <person name="Zhang R.-G."/>
        </authorList>
    </citation>
    <scope>NUCLEOTIDE SEQUENCE</scope>
    <source>
        <strain evidence="1">AT1</strain>
    </source>
</reference>
<accession>A0ACC0PTL6</accession>
<name>A0ACC0PTL6_RHOML</name>
<evidence type="ECO:0000313" key="1">
    <source>
        <dbReference type="EMBL" id="KAI8568484.1"/>
    </source>
</evidence>
<protein>
    <submittedName>
        <fullName evidence="1">Uncharacterized protein</fullName>
    </submittedName>
</protein>